<dbReference type="InterPro" id="IPR048286">
    <property type="entry name" value="Integrin_alpha_Ig-like_3"/>
</dbReference>
<evidence type="ECO:0000256" key="6">
    <source>
        <dbReference type="ARBA" id="ARBA00022889"/>
    </source>
</evidence>
<dbReference type="GO" id="GO:0009897">
    <property type="term" value="C:external side of plasma membrane"/>
    <property type="evidence" value="ECO:0007669"/>
    <property type="project" value="TreeGrafter"/>
</dbReference>
<feature type="domain" description="Integrin alpha second immunoglobulin-like" evidence="16">
    <location>
        <begin position="721"/>
        <end position="887"/>
    </location>
</feature>
<evidence type="ECO:0000256" key="4">
    <source>
        <dbReference type="ARBA" id="ARBA00022729"/>
    </source>
</evidence>
<dbReference type="PROSITE" id="PS51470">
    <property type="entry name" value="FG_GAP"/>
    <property type="match status" value="3"/>
</dbReference>
<keyword evidence="4" id="KW-0732">Signal</keyword>
<dbReference type="Gene3D" id="2.60.40.1530">
    <property type="entry name" value="ntegrin, alpha v. Chain A, domain 4"/>
    <property type="match status" value="1"/>
</dbReference>
<evidence type="ECO:0000313" key="19">
    <source>
        <dbReference type="Proteomes" id="UP000694541"/>
    </source>
</evidence>
<dbReference type="GO" id="GO:0050900">
    <property type="term" value="P:leukocyte migration"/>
    <property type="evidence" value="ECO:0007669"/>
    <property type="project" value="TreeGrafter"/>
</dbReference>
<dbReference type="InterPro" id="IPR028994">
    <property type="entry name" value="Integrin_alpha_N"/>
</dbReference>
<comment type="subcellular location">
    <subcellularLocation>
        <location evidence="1 14">Membrane</location>
        <topology evidence="1 14">Single-pass type I membrane protein</topology>
    </subcellularLocation>
</comment>
<dbReference type="FunFam" id="1.20.5.930:FF:000001">
    <property type="entry name" value="Integrin subunit alpha V"/>
    <property type="match status" value="1"/>
</dbReference>
<dbReference type="Pfam" id="PF08441">
    <property type="entry name" value="Integrin_A_Ig_1"/>
    <property type="match status" value="1"/>
</dbReference>
<dbReference type="PROSITE" id="PS00242">
    <property type="entry name" value="INTEGRIN_ALPHA"/>
    <property type="match status" value="1"/>
</dbReference>
<dbReference type="SUPFAM" id="SSF69179">
    <property type="entry name" value="Integrin domains"/>
    <property type="match status" value="3"/>
</dbReference>
<keyword evidence="6 14" id="KW-0130">Cell adhesion</keyword>
<dbReference type="Pfam" id="PF20805">
    <property type="entry name" value="Integrin_A_Ig_2"/>
    <property type="match status" value="1"/>
</dbReference>
<evidence type="ECO:0000256" key="7">
    <source>
        <dbReference type="ARBA" id="ARBA00022989"/>
    </source>
</evidence>
<evidence type="ECO:0000256" key="9">
    <source>
        <dbReference type="ARBA" id="ARBA00023136"/>
    </source>
</evidence>
<feature type="repeat" description="FG-GAP" evidence="13">
    <location>
        <begin position="511"/>
        <end position="570"/>
    </location>
</feature>
<dbReference type="Gene3D" id="2.60.40.1510">
    <property type="entry name" value="ntegrin, alpha v. Chain A, domain 3"/>
    <property type="match status" value="1"/>
</dbReference>
<sequence length="1173" mass="126640">MHRAGTANGVKSVRGCGDSCVGTGMVPVGARGGHRVCKPGSASVQTQRRTCPLAHGRGSRPDGGAPCRGRLLVGAPQAPALPSQGANRTGGLFACPLTPELSDCWRVPIDEGVDLQRESKENQWLGVSVKSQGAGGKIVTCAHLYESRHRVRQPLETRDVIGRCFVLSQDLRVRDELDGGEWKFCEGRPQGHDRFGFCQQGLAAAFSPDHHYILFGAPGTYNWKGNLRVELLNQSSLDLLRYDDGPYEAGGEKDQDPSLIPVPANSYFGFSVDSGAGLTRRRELSFVTGAPRANHTGAVVILRRDSANRLVPEAVLPGQQLTSAFGYAVAVLDLNSDGWMDLVVGAPHFFERKEEIGGAAYVYINPAGRWESATPLRLNGTRGSMFGIALSTAGDLNQDGFEGEGLWGGCLGSRWAGTQPASWQGGEMVGAASHRGSWEGLSPPPPTTCPCPPRPGCGSPLRWCRQSLHLPWQQPWHRGKAGTGEGVRGLGVHCPLPLSHRFPVSQVPCPQVLDGEGVGVTAFGYSLSGGLDVDGNLYPDLLVGSLSDTVVLYRARPVIHVSRNVSLLPPNIDLEQSNCQHQEGVCVDVRACFSYTASPASYSPRLVLEYVFDADTDRRRLGQAPRVSFLGRRPSDPEHQFSNTVELPRQHARACVKATFQLQDSIRDKLRPIAVTLAYGIQGAGATRQSRGTTLPPLLPVLSPQQPSSHRTEVHFLKQGCGDDKICQSNLQLHFQFCARLGDADFVPLPRGTDGTAIFAMSDQKDVALEIHVTNLPSDPAEPQRDGDDAHEAMLTATFPPELPYSALRPYDGRVSLDKPVVCLANQNGSQVECELGNPMKRGAQVRFFLILSTLGITIQTTDLAVELALSTISEQPGLEPVVARARVVIELPLSVTGVAVPPRLFFGGVVRGESAVRRESQVGSAVRFEVTVSNRGQSLKTLGSAFLTLLWPHEISNGKWLLYPLHLELAASPGQRAACSPAANPLRLALEPPGEADGAEEPTPGSWWVPAPAERRKNVTLDCAQGTARCLAFRCPLYSFERAAVLTARGRLWNSTFLEEYLAVTSVELIVRASVSVTSSIKNLVLKDASTQIPVSIYLDPGAAVAGGVPWWVILLAVLAGILVLALLVFILWKCGFFKRSSRKSRYAANYYRARLGLQPSAVEKQALEGER</sequence>
<feature type="domain" description="Integrin alpha first immunoglubulin-like" evidence="15">
    <location>
        <begin position="555"/>
        <end position="719"/>
    </location>
</feature>
<dbReference type="Proteomes" id="UP000694541">
    <property type="component" value="Unplaced"/>
</dbReference>
<evidence type="ECO:0000256" key="3">
    <source>
        <dbReference type="ARBA" id="ARBA00022692"/>
    </source>
</evidence>
<organism evidence="18 19">
    <name type="scientific">Accipiter nisus</name>
    <name type="common">Eurasian sparrowhawk</name>
    <dbReference type="NCBI Taxonomy" id="211598"/>
    <lineage>
        <taxon>Eukaryota</taxon>
        <taxon>Metazoa</taxon>
        <taxon>Chordata</taxon>
        <taxon>Craniata</taxon>
        <taxon>Vertebrata</taxon>
        <taxon>Euteleostomi</taxon>
        <taxon>Archelosauria</taxon>
        <taxon>Archosauria</taxon>
        <taxon>Dinosauria</taxon>
        <taxon>Saurischia</taxon>
        <taxon>Theropoda</taxon>
        <taxon>Coelurosauria</taxon>
        <taxon>Aves</taxon>
        <taxon>Neognathae</taxon>
        <taxon>Neoaves</taxon>
        <taxon>Telluraves</taxon>
        <taxon>Accipitrimorphae</taxon>
        <taxon>Accipitriformes</taxon>
        <taxon>Accipitridae</taxon>
        <taxon>Accipitrinae</taxon>
        <taxon>Accipiter</taxon>
    </lineage>
</organism>
<evidence type="ECO:0000256" key="1">
    <source>
        <dbReference type="ARBA" id="ARBA00004479"/>
    </source>
</evidence>
<evidence type="ECO:0000256" key="14">
    <source>
        <dbReference type="RuleBase" id="RU003762"/>
    </source>
</evidence>
<evidence type="ECO:0000259" key="15">
    <source>
        <dbReference type="Pfam" id="PF08441"/>
    </source>
</evidence>
<evidence type="ECO:0000259" key="17">
    <source>
        <dbReference type="Pfam" id="PF20806"/>
    </source>
</evidence>
<evidence type="ECO:0000256" key="10">
    <source>
        <dbReference type="ARBA" id="ARBA00023157"/>
    </source>
</evidence>
<reference evidence="18" key="1">
    <citation type="submission" date="2025-08" db="UniProtKB">
        <authorList>
            <consortium name="Ensembl"/>
        </authorList>
    </citation>
    <scope>IDENTIFICATION</scope>
</reference>
<dbReference type="PANTHER" id="PTHR23220:SF90">
    <property type="entry name" value="INTEGRIN ALPHA-7"/>
    <property type="match status" value="1"/>
</dbReference>
<evidence type="ECO:0000256" key="5">
    <source>
        <dbReference type="ARBA" id="ARBA00022737"/>
    </source>
</evidence>
<dbReference type="InterPro" id="IPR013519">
    <property type="entry name" value="Int_alpha_beta-p"/>
</dbReference>
<dbReference type="GO" id="GO:0005178">
    <property type="term" value="F:integrin binding"/>
    <property type="evidence" value="ECO:0007669"/>
    <property type="project" value="TreeGrafter"/>
</dbReference>
<dbReference type="PRINTS" id="PR01185">
    <property type="entry name" value="INTEGRINA"/>
</dbReference>
<dbReference type="PANTHER" id="PTHR23220">
    <property type="entry name" value="INTEGRIN ALPHA"/>
    <property type="match status" value="1"/>
</dbReference>
<dbReference type="InterPro" id="IPR013649">
    <property type="entry name" value="Integrin_alpha_Ig-like_1"/>
</dbReference>
<dbReference type="GO" id="GO:0098609">
    <property type="term" value="P:cell-cell adhesion"/>
    <property type="evidence" value="ECO:0007669"/>
    <property type="project" value="TreeGrafter"/>
</dbReference>
<dbReference type="InterPro" id="IPR013517">
    <property type="entry name" value="FG-GAP"/>
</dbReference>
<dbReference type="Gene3D" id="2.130.10.130">
    <property type="entry name" value="Integrin alpha, N-terminal"/>
    <property type="match status" value="2"/>
</dbReference>
<keyword evidence="10" id="KW-1015">Disulfide bond</keyword>
<keyword evidence="9 14" id="KW-0472">Membrane</keyword>
<feature type="transmembrane region" description="Helical" evidence="14">
    <location>
        <begin position="1112"/>
        <end position="1134"/>
    </location>
</feature>
<dbReference type="SUPFAM" id="SSF69318">
    <property type="entry name" value="Integrin alpha N-terminal domain"/>
    <property type="match status" value="2"/>
</dbReference>
<keyword evidence="3 14" id="KW-0812">Transmembrane</keyword>
<dbReference type="GO" id="GO:0033627">
    <property type="term" value="P:cell adhesion mediated by integrin"/>
    <property type="evidence" value="ECO:0007669"/>
    <property type="project" value="TreeGrafter"/>
</dbReference>
<evidence type="ECO:0000256" key="13">
    <source>
        <dbReference type="PROSITE-ProRule" id="PRU00803"/>
    </source>
</evidence>
<evidence type="ECO:0000256" key="12">
    <source>
        <dbReference type="ARBA" id="ARBA00023180"/>
    </source>
</evidence>
<keyword evidence="7 14" id="KW-1133">Transmembrane helix</keyword>
<comment type="similarity">
    <text evidence="2 14">Belongs to the integrin alpha chain family.</text>
</comment>
<evidence type="ECO:0000256" key="8">
    <source>
        <dbReference type="ARBA" id="ARBA00023037"/>
    </source>
</evidence>
<accession>A0A8B9RV12</accession>
<dbReference type="Gene3D" id="2.60.40.1460">
    <property type="entry name" value="Integrin domains. Chain A, domain 2"/>
    <property type="match status" value="1"/>
</dbReference>
<evidence type="ECO:0000313" key="18">
    <source>
        <dbReference type="Ensembl" id="ENSANIP00000011029.1"/>
    </source>
</evidence>
<dbReference type="InterPro" id="IPR048285">
    <property type="entry name" value="Integrin_alpha_Ig-like_2"/>
</dbReference>
<keyword evidence="11 14" id="KW-0675">Receptor</keyword>
<dbReference type="AlphaFoldDB" id="A0A8B9RV12"/>
<dbReference type="Pfam" id="PF01839">
    <property type="entry name" value="FG-GAP"/>
    <property type="match status" value="1"/>
</dbReference>
<feature type="repeat" description="FG-GAP" evidence="13">
    <location>
        <begin position="255"/>
        <end position="310"/>
    </location>
</feature>
<keyword evidence="5" id="KW-0677">Repeat</keyword>
<dbReference type="SMART" id="SM00191">
    <property type="entry name" value="Int_alpha"/>
    <property type="match status" value="3"/>
</dbReference>
<evidence type="ECO:0000256" key="2">
    <source>
        <dbReference type="ARBA" id="ARBA00008054"/>
    </source>
</evidence>
<dbReference type="GO" id="GO:0008305">
    <property type="term" value="C:integrin complex"/>
    <property type="evidence" value="ECO:0007669"/>
    <property type="project" value="InterPro"/>
</dbReference>
<keyword evidence="12" id="KW-0325">Glycoprotein</keyword>
<name>A0A8B9RV12_9AVES</name>
<dbReference type="InterPro" id="IPR018184">
    <property type="entry name" value="Integrin_alpha_C_CS"/>
</dbReference>
<dbReference type="Ensembl" id="ENSANIT00000011416.1">
    <property type="protein sequence ID" value="ENSANIP00000011029.1"/>
    <property type="gene ID" value="ENSANIG00000007366.1"/>
</dbReference>
<feature type="domain" description="Integrin alpha third immunoglobulin-like" evidence="17">
    <location>
        <begin position="894"/>
        <end position="1099"/>
    </location>
</feature>
<proteinExistence type="inferred from homology"/>
<feature type="repeat" description="FG-GAP" evidence="13">
    <location>
        <begin position="311"/>
        <end position="372"/>
    </location>
</feature>
<dbReference type="InterPro" id="IPR000413">
    <property type="entry name" value="Integrin_alpha"/>
</dbReference>
<evidence type="ECO:0000256" key="11">
    <source>
        <dbReference type="ARBA" id="ARBA00023170"/>
    </source>
</evidence>
<dbReference type="GO" id="GO:0007160">
    <property type="term" value="P:cell-matrix adhesion"/>
    <property type="evidence" value="ECO:0007669"/>
    <property type="project" value="TreeGrafter"/>
</dbReference>
<dbReference type="InterPro" id="IPR032695">
    <property type="entry name" value="Integrin_dom_sf"/>
</dbReference>
<keyword evidence="19" id="KW-1185">Reference proteome</keyword>
<reference evidence="18" key="2">
    <citation type="submission" date="2025-09" db="UniProtKB">
        <authorList>
            <consortium name="Ensembl"/>
        </authorList>
    </citation>
    <scope>IDENTIFICATION</scope>
</reference>
<keyword evidence="8 14" id="KW-0401">Integrin</keyword>
<evidence type="ECO:0000259" key="16">
    <source>
        <dbReference type="Pfam" id="PF20805"/>
    </source>
</evidence>
<dbReference type="GO" id="GO:0007229">
    <property type="term" value="P:integrin-mediated signaling pathway"/>
    <property type="evidence" value="ECO:0007669"/>
    <property type="project" value="UniProtKB-KW"/>
</dbReference>
<dbReference type="Pfam" id="PF20806">
    <property type="entry name" value="Integrin_A_Ig_3"/>
    <property type="match status" value="1"/>
</dbReference>
<dbReference type="Gene3D" id="1.20.5.930">
    <property type="entry name" value="Bicelle-embedded integrin alpha(iib) transmembrane segment"/>
    <property type="match status" value="1"/>
</dbReference>
<protein>
    <submittedName>
        <fullName evidence="18">Integrin subunit alpha 7</fullName>
    </submittedName>
</protein>